<dbReference type="AlphaFoldDB" id="A0A7S0T0W4"/>
<feature type="transmembrane region" description="Helical" evidence="8">
    <location>
        <begin position="64"/>
        <end position="82"/>
    </location>
</feature>
<name>A0A7S0T0W4_9CHLO</name>
<comment type="similarity">
    <text evidence="2 8">Belongs to the ammonia transporter channel (TC 1.A.11.2) family.</text>
</comment>
<evidence type="ECO:0000256" key="8">
    <source>
        <dbReference type="RuleBase" id="RU362002"/>
    </source>
</evidence>
<feature type="transmembrane region" description="Helical" evidence="8">
    <location>
        <begin position="31"/>
        <end position="52"/>
    </location>
</feature>
<gene>
    <name evidence="10" type="ORF">MANT1106_LOCUS19992</name>
</gene>
<sequence>MAMLAADVAANGFLSAGNKDFAETMEKNLDVLWLLFGAYLVFFMQAGFALLEAGSVRAKNTKNILLKNVLDACLGGLIWWTIGYPIALGDMGGDSKANTAQPFFMDRIEGKGNHTYYAMWMFQWAFAAAAATIVSGAVAERCAFSAYLAYTFVLTGFIYPAVVYWCWGKYGFMSAWTDSSLPKPDNFVGGTGLIDFAGSGVVHMTGGAAALMGAIILGPRTGRFAPRTGEVQPMPGHSTVLAALGTFILWFGWYGFNPVSTLAFKYMQDAARAAVTTTLSACAGGATTLAIHVALKNPPDVSPALNGILAGLVSITGPCPVVDPWAAVLIGCIGGFVYYGSSRLLLKLKVDDPLDASPVHFFCGIWGVLASGLFARQEFVNGVYGTDKHYGVLMGADGKQLGVQLIGVLVIATWVCGLSGVLFMALKFMKLLRVSAEDEDVGLDSSHHGGDAYNFAASKPIQVA</sequence>
<dbReference type="PROSITE" id="PS01219">
    <property type="entry name" value="AMMONIUM_TRANSP"/>
    <property type="match status" value="1"/>
</dbReference>
<feature type="transmembrane region" description="Helical" evidence="8">
    <location>
        <begin position="325"/>
        <end position="346"/>
    </location>
</feature>
<dbReference type="GO" id="GO:0008519">
    <property type="term" value="F:ammonium channel activity"/>
    <property type="evidence" value="ECO:0007669"/>
    <property type="project" value="InterPro"/>
</dbReference>
<dbReference type="Gene3D" id="1.10.3430.10">
    <property type="entry name" value="Ammonium transporter AmtB like domains"/>
    <property type="match status" value="1"/>
</dbReference>
<dbReference type="NCBIfam" id="TIGR00836">
    <property type="entry name" value="amt"/>
    <property type="match status" value="1"/>
</dbReference>
<comment type="caution">
    <text evidence="8">Lacks conserved residue(s) required for the propagation of feature annotation.</text>
</comment>
<dbReference type="SUPFAM" id="SSF111352">
    <property type="entry name" value="Ammonium transporter"/>
    <property type="match status" value="1"/>
</dbReference>
<evidence type="ECO:0000256" key="4">
    <source>
        <dbReference type="ARBA" id="ARBA00022692"/>
    </source>
</evidence>
<keyword evidence="6 8" id="KW-0472">Membrane</keyword>
<feature type="transmembrane region" description="Helical" evidence="8">
    <location>
        <begin position="187"/>
        <end position="217"/>
    </location>
</feature>
<feature type="transmembrane region" description="Helical" evidence="8">
    <location>
        <begin position="401"/>
        <end position="426"/>
    </location>
</feature>
<dbReference type="InterPro" id="IPR029020">
    <property type="entry name" value="Ammonium/urea_transptr"/>
</dbReference>
<evidence type="ECO:0000259" key="9">
    <source>
        <dbReference type="Pfam" id="PF00909"/>
    </source>
</evidence>
<comment type="subcellular location">
    <subcellularLocation>
        <location evidence="8">Cell membrane</location>
        <topology evidence="8">Multi-pass membrane protein</topology>
    </subcellularLocation>
    <subcellularLocation>
        <location evidence="1">Membrane</location>
        <topology evidence="1">Multi-pass membrane protein</topology>
    </subcellularLocation>
</comment>
<feature type="domain" description="Ammonium transporter AmtB-like" evidence="9">
    <location>
        <begin position="33"/>
        <end position="453"/>
    </location>
</feature>
<keyword evidence="7 8" id="KW-0924">Ammonia transport</keyword>
<proteinExistence type="inferred from homology"/>
<feature type="transmembrane region" description="Helical" evidence="8">
    <location>
        <begin position="238"/>
        <end position="256"/>
    </location>
</feature>
<dbReference type="GO" id="GO:0097272">
    <property type="term" value="P:ammonium homeostasis"/>
    <property type="evidence" value="ECO:0007669"/>
    <property type="project" value="TreeGrafter"/>
</dbReference>
<evidence type="ECO:0000256" key="2">
    <source>
        <dbReference type="ARBA" id="ARBA00005887"/>
    </source>
</evidence>
<keyword evidence="5 8" id="KW-1133">Transmembrane helix</keyword>
<evidence type="ECO:0000256" key="5">
    <source>
        <dbReference type="ARBA" id="ARBA00022989"/>
    </source>
</evidence>
<feature type="transmembrane region" description="Helical" evidence="8">
    <location>
        <begin position="358"/>
        <end position="375"/>
    </location>
</feature>
<evidence type="ECO:0000256" key="6">
    <source>
        <dbReference type="ARBA" id="ARBA00023136"/>
    </source>
</evidence>
<dbReference type="PANTHER" id="PTHR11730:SF6">
    <property type="entry name" value="AMMONIUM TRANSPORTER"/>
    <property type="match status" value="1"/>
</dbReference>
<organism evidence="10">
    <name type="scientific">Mantoniella antarctica</name>
    <dbReference type="NCBI Taxonomy" id="81844"/>
    <lineage>
        <taxon>Eukaryota</taxon>
        <taxon>Viridiplantae</taxon>
        <taxon>Chlorophyta</taxon>
        <taxon>Mamiellophyceae</taxon>
        <taxon>Mamiellales</taxon>
        <taxon>Mamiellaceae</taxon>
        <taxon>Mantoniella</taxon>
    </lineage>
</organism>
<dbReference type="GO" id="GO:0005886">
    <property type="term" value="C:plasma membrane"/>
    <property type="evidence" value="ECO:0007669"/>
    <property type="project" value="UniProtKB-SubCell"/>
</dbReference>
<evidence type="ECO:0000313" key="10">
    <source>
        <dbReference type="EMBL" id="CAD8720780.1"/>
    </source>
</evidence>
<dbReference type="InterPro" id="IPR018047">
    <property type="entry name" value="Ammonium_transpt_CS"/>
</dbReference>
<dbReference type="InterPro" id="IPR001905">
    <property type="entry name" value="Ammonium_transpt"/>
</dbReference>
<evidence type="ECO:0000256" key="1">
    <source>
        <dbReference type="ARBA" id="ARBA00004141"/>
    </source>
</evidence>
<keyword evidence="4 8" id="KW-0812">Transmembrane</keyword>
<dbReference type="InterPro" id="IPR024041">
    <property type="entry name" value="NH4_transpt_AmtB-like_dom"/>
</dbReference>
<dbReference type="Pfam" id="PF00909">
    <property type="entry name" value="Ammonium_transp"/>
    <property type="match status" value="1"/>
</dbReference>
<dbReference type="PANTHER" id="PTHR11730">
    <property type="entry name" value="AMMONIUM TRANSPORTER"/>
    <property type="match status" value="1"/>
</dbReference>
<evidence type="ECO:0000256" key="3">
    <source>
        <dbReference type="ARBA" id="ARBA00022448"/>
    </source>
</evidence>
<protein>
    <recommendedName>
        <fullName evidence="8">Ammonium transporter</fullName>
    </recommendedName>
</protein>
<reference evidence="10" key="1">
    <citation type="submission" date="2021-01" db="EMBL/GenBank/DDBJ databases">
        <authorList>
            <person name="Corre E."/>
            <person name="Pelletier E."/>
            <person name="Niang G."/>
            <person name="Scheremetjew M."/>
            <person name="Finn R."/>
            <person name="Kale V."/>
            <person name="Holt S."/>
            <person name="Cochrane G."/>
            <person name="Meng A."/>
            <person name="Brown T."/>
            <person name="Cohen L."/>
        </authorList>
    </citation>
    <scope>NUCLEOTIDE SEQUENCE</scope>
    <source>
        <strain evidence="10">SL-175</strain>
    </source>
</reference>
<feature type="transmembrane region" description="Helical" evidence="8">
    <location>
        <begin position="146"/>
        <end position="167"/>
    </location>
</feature>
<accession>A0A7S0T0W4</accession>
<dbReference type="EMBL" id="HBFC01033649">
    <property type="protein sequence ID" value="CAD8720780.1"/>
    <property type="molecule type" value="Transcribed_RNA"/>
</dbReference>
<evidence type="ECO:0000256" key="7">
    <source>
        <dbReference type="ARBA" id="ARBA00023177"/>
    </source>
</evidence>
<dbReference type="FunFam" id="1.10.3430.10:FF:000008">
    <property type="entry name" value="Ammonium transporter"/>
    <property type="match status" value="1"/>
</dbReference>
<keyword evidence="3 8" id="KW-0813">Transport</keyword>
<feature type="transmembrane region" description="Helical" evidence="8">
    <location>
        <begin position="117"/>
        <end position="139"/>
    </location>
</feature>